<dbReference type="AlphaFoldDB" id="A0A5C8NMW8"/>
<evidence type="ECO:0000313" key="3">
    <source>
        <dbReference type="Proteomes" id="UP000321571"/>
    </source>
</evidence>
<gene>
    <name evidence="2" type="ORF">FHP06_06205</name>
</gene>
<comment type="caution">
    <text evidence="2">The sequence shown here is derived from an EMBL/GenBank/DDBJ whole genome shotgun (WGS) entry which is preliminary data.</text>
</comment>
<reference evidence="2 3" key="1">
    <citation type="submission" date="2019-06" db="EMBL/GenBank/DDBJ databases">
        <title>Aeromicrobium sp. nov., isolated from a maize field.</title>
        <authorList>
            <person name="Lin S.-Y."/>
            <person name="Tsai C.-F."/>
            <person name="Young C.-C."/>
        </authorList>
    </citation>
    <scope>NUCLEOTIDE SEQUENCE [LARGE SCALE GENOMIC DNA]</scope>
    <source>
        <strain evidence="2 3">CC-CFT486</strain>
    </source>
</reference>
<dbReference type="Proteomes" id="UP000321571">
    <property type="component" value="Unassembled WGS sequence"/>
</dbReference>
<proteinExistence type="predicted"/>
<dbReference type="CDD" id="cd15482">
    <property type="entry name" value="Sialidase_non-viral"/>
    <property type="match status" value="1"/>
</dbReference>
<evidence type="ECO:0008006" key="4">
    <source>
        <dbReference type="Google" id="ProtNLM"/>
    </source>
</evidence>
<feature type="region of interest" description="Disordered" evidence="1">
    <location>
        <begin position="146"/>
        <end position="174"/>
    </location>
</feature>
<name>A0A5C8NMW8_9ACTN</name>
<dbReference type="Gene3D" id="2.130.10.10">
    <property type="entry name" value="YVTN repeat-like/Quinoprotein amine dehydrogenase"/>
    <property type="match status" value="2"/>
</dbReference>
<keyword evidence="3" id="KW-1185">Reference proteome</keyword>
<dbReference type="EMBL" id="VDUX01000002">
    <property type="protein sequence ID" value="TXL62285.1"/>
    <property type="molecule type" value="Genomic_DNA"/>
</dbReference>
<dbReference type="RefSeq" id="WP_147684816.1">
    <property type="nucleotide sequence ID" value="NZ_VDUX01000002.1"/>
</dbReference>
<organism evidence="2 3">
    <name type="scientific">Aeromicrobium terrae</name>
    <dbReference type="NCBI Taxonomy" id="2498846"/>
    <lineage>
        <taxon>Bacteria</taxon>
        <taxon>Bacillati</taxon>
        <taxon>Actinomycetota</taxon>
        <taxon>Actinomycetes</taxon>
        <taxon>Propionibacteriales</taxon>
        <taxon>Nocardioidaceae</taxon>
        <taxon>Aeromicrobium</taxon>
    </lineage>
</organism>
<accession>A0A5C8NMW8</accession>
<dbReference type="InterPro" id="IPR015943">
    <property type="entry name" value="WD40/YVTN_repeat-like_dom_sf"/>
</dbReference>
<dbReference type="SUPFAM" id="SSF110296">
    <property type="entry name" value="Oligoxyloglucan reducing end-specific cellobiohydrolase"/>
    <property type="match status" value="1"/>
</dbReference>
<evidence type="ECO:0000313" key="2">
    <source>
        <dbReference type="EMBL" id="TXL62285.1"/>
    </source>
</evidence>
<evidence type="ECO:0000256" key="1">
    <source>
        <dbReference type="SAM" id="MobiDB-lite"/>
    </source>
</evidence>
<sequence length="301" mass="31298">MNERLQAAVVAAFLLIVAGAVAVLLLQRDEEPAANPATKDGNVLDSAESPPTGLLAFESGRKGMLLRLRYGSCTQPGGPKLEISTNFGRSFQTVRIPQIDTGRGIDATSPTVPSIVRASAASPRKLTVFAADRKCVVRAYTSTDGGSTWKKKSGRPNAWYMDPKTGVSVSPKGPTDNGCKKSALLAPVDNSTAVVVCENGAVRRTVDGGRSWAAVGQLGDVTSVAFGSPTTGYATTREKSCSSRVQVTTDGGATWRPAGCVIKEFAIPALAVVGDRVVAGGTAGALMSEDQGQTWAPSKKK</sequence>
<protein>
    <recommendedName>
        <fullName evidence="4">Exo-alpha-sialidase</fullName>
    </recommendedName>
</protein>
<dbReference type="OrthoDB" id="9764804at2"/>